<feature type="region of interest" description="Disordered" evidence="1">
    <location>
        <begin position="793"/>
        <end position="815"/>
    </location>
</feature>
<accession>A0A388KUF1</accession>
<dbReference type="AlphaFoldDB" id="A0A388KUF1"/>
<feature type="compositionally biased region" description="Acidic residues" evidence="1">
    <location>
        <begin position="210"/>
        <end position="221"/>
    </location>
</feature>
<feature type="region of interest" description="Disordered" evidence="1">
    <location>
        <begin position="626"/>
        <end position="673"/>
    </location>
</feature>
<feature type="compositionally biased region" description="Polar residues" evidence="1">
    <location>
        <begin position="91"/>
        <end position="108"/>
    </location>
</feature>
<feature type="compositionally biased region" description="Basic and acidic residues" evidence="1">
    <location>
        <begin position="356"/>
        <end position="375"/>
    </location>
</feature>
<proteinExistence type="predicted"/>
<gene>
    <name evidence="2" type="ORF">CBR_g17037</name>
</gene>
<feature type="region of interest" description="Disordered" evidence="1">
    <location>
        <begin position="848"/>
        <end position="875"/>
    </location>
</feature>
<dbReference type="Gramene" id="GBG73695">
    <property type="protein sequence ID" value="GBG73695"/>
    <property type="gene ID" value="CBR_g17037"/>
</dbReference>
<feature type="region of interest" description="Disordered" evidence="1">
    <location>
        <begin position="1"/>
        <end position="611"/>
    </location>
</feature>
<feature type="compositionally biased region" description="Acidic residues" evidence="1">
    <location>
        <begin position="443"/>
        <end position="465"/>
    </location>
</feature>
<protein>
    <submittedName>
        <fullName evidence="2">Uncharacterized protein</fullName>
    </submittedName>
</protein>
<comment type="caution">
    <text evidence="2">The sequence shown here is derived from an EMBL/GenBank/DDBJ whole genome shotgun (WGS) entry which is preliminary data.</text>
</comment>
<evidence type="ECO:0000256" key="1">
    <source>
        <dbReference type="SAM" id="MobiDB-lite"/>
    </source>
</evidence>
<feature type="region of interest" description="Disordered" evidence="1">
    <location>
        <begin position="694"/>
        <end position="762"/>
    </location>
</feature>
<feature type="compositionally biased region" description="Basic and acidic residues" evidence="1">
    <location>
        <begin position="580"/>
        <end position="610"/>
    </location>
</feature>
<evidence type="ECO:0000313" key="2">
    <source>
        <dbReference type="EMBL" id="GBG73695.1"/>
    </source>
</evidence>
<feature type="compositionally biased region" description="Basic and acidic residues" evidence="1">
    <location>
        <begin position="291"/>
        <end position="303"/>
    </location>
</feature>
<feature type="compositionally biased region" description="Basic and acidic residues" evidence="1">
    <location>
        <begin position="505"/>
        <end position="518"/>
    </location>
</feature>
<feature type="compositionally biased region" description="Basic and acidic residues" evidence="1">
    <location>
        <begin position="14"/>
        <end position="24"/>
    </location>
</feature>
<feature type="compositionally biased region" description="Low complexity" evidence="1">
    <location>
        <begin position="117"/>
        <end position="134"/>
    </location>
</feature>
<feature type="compositionally biased region" description="Low complexity" evidence="1">
    <location>
        <begin position="433"/>
        <end position="442"/>
    </location>
</feature>
<dbReference type="EMBL" id="BFEA01000188">
    <property type="protein sequence ID" value="GBG73695.1"/>
    <property type="molecule type" value="Genomic_DNA"/>
</dbReference>
<keyword evidence="3" id="KW-1185">Reference proteome</keyword>
<feature type="compositionally biased region" description="Gly residues" evidence="1">
    <location>
        <begin position="854"/>
        <end position="872"/>
    </location>
</feature>
<dbReference type="Proteomes" id="UP000265515">
    <property type="component" value="Unassembled WGS sequence"/>
</dbReference>
<feature type="compositionally biased region" description="Basic and acidic residues" evidence="1">
    <location>
        <begin position="153"/>
        <end position="173"/>
    </location>
</feature>
<feature type="compositionally biased region" description="Basic and acidic residues" evidence="1">
    <location>
        <begin position="233"/>
        <end position="246"/>
    </location>
</feature>
<sequence>MRSRGRGAVIGKGRRGEEEKEEMVRGGGGGDVDGPFGQLYSVGHAFRPFNPVSHSRASRWTGGSSGSLKNSPSGRPGGESATHVAIGREASLSSAGVSQKVSASAVRSNQRRPSQKAAVATTVSASASSTAAGSAGRGGDIKHKGKGRAQAADNDRKAQQDEQTKGQEDGGKDKRGKRRRVGGEGVEDRGREKRSRLLSPRGLRTRACAESEEQEECQMEEDGGKVSSPNRCGDGKGKLEENEKQRGNAASKGEKRRREREGWVAGVVLAGGDGGRKMVVPVDKLDEEEGKADKESGERKDETLASAGTHMVLRSATGQRGGPGAGRSSGRRSRKERLAAGPSARREWVVVISNGGDEKDVGRRKSAKPEAKEGAGGRLPKGLRTGPASPSAVLSHSSRAGKEVVAKRGKKDKASSSEAAGEGDDEDDRTQTGEVGAVAGQEEGPEGQEEGPEGEEEGPEGQEEGPEGHLEEPGGEAEVSPAKNSEEGMSCAMEAARSIEEEEQVQAKETKTETKEEGQASEEDAQGAGEEAREAGGEVQAAGHEAKATMEKGSAVQEDTRAEAQEDAPAVAAKALAEGQEARVEVGENPEAREEPQETRKQGEEGEDHAAQVVGTVCKQGVTVSCPEDRVGGGMIPSCSSSSVRKMEKAAGVVQGSENLRSQDHLSANGGGDESLVLRREECAEDCVKIEQKEEASGSACRKTTKNMEGDKLPSILLPPRPPQPLEKSSSEGRADGGGGAARPILSRPWPNGRDGGRSAMGAPVKKTLGATNLPSSFSSFRQLPQQQIHGGGFVRRNRSGKGWWQVSPSTEEEDERRRRAAMCGSGIGSGIGVVVTNGSLGAVSEWRHEKGKGGSGFEPGDRGGQMEGGPLGTAANAVPLRTKMMGREADCNSFLIGPYCSYGWSEDVELSALKTADEVLAVYLIFCKDGNQAMIFTRKQDGGRCWRLPARAFAGNPGDEDVTSDVTKVLPPGYSCGLMLEPPRLAYWAVNGEQKYRTTFFMFKAIKRNNVGGSDEDGKESGSSHPSFPGTKSSELEVEWIDLAVLADPLAEMTGRVLVMGRSNASLLFRMQPRLRGPWWPLHPGFPQRLAHSKVHFPLPQRVIPSRPKPLYG</sequence>
<feature type="region of interest" description="Disordered" evidence="1">
    <location>
        <begin position="1013"/>
        <end position="1034"/>
    </location>
</feature>
<dbReference type="STRING" id="69332.A0A388KUF1"/>
<evidence type="ECO:0000313" key="3">
    <source>
        <dbReference type="Proteomes" id="UP000265515"/>
    </source>
</evidence>
<name>A0A388KUF1_CHABU</name>
<organism evidence="2 3">
    <name type="scientific">Chara braunii</name>
    <name type="common">Braun's stonewort</name>
    <dbReference type="NCBI Taxonomy" id="69332"/>
    <lineage>
        <taxon>Eukaryota</taxon>
        <taxon>Viridiplantae</taxon>
        <taxon>Streptophyta</taxon>
        <taxon>Charophyceae</taxon>
        <taxon>Charales</taxon>
        <taxon>Characeae</taxon>
        <taxon>Chara</taxon>
    </lineage>
</organism>
<reference evidence="2 3" key="1">
    <citation type="journal article" date="2018" name="Cell">
        <title>The Chara Genome: Secondary Complexity and Implications for Plant Terrestrialization.</title>
        <authorList>
            <person name="Nishiyama T."/>
            <person name="Sakayama H."/>
            <person name="Vries J.D."/>
            <person name="Buschmann H."/>
            <person name="Saint-Marcoux D."/>
            <person name="Ullrich K.K."/>
            <person name="Haas F.B."/>
            <person name="Vanderstraeten L."/>
            <person name="Becker D."/>
            <person name="Lang D."/>
            <person name="Vosolsobe S."/>
            <person name="Rombauts S."/>
            <person name="Wilhelmsson P.K.I."/>
            <person name="Janitza P."/>
            <person name="Kern R."/>
            <person name="Heyl A."/>
            <person name="Rumpler F."/>
            <person name="Villalobos L.I.A.C."/>
            <person name="Clay J.M."/>
            <person name="Skokan R."/>
            <person name="Toyoda A."/>
            <person name="Suzuki Y."/>
            <person name="Kagoshima H."/>
            <person name="Schijlen E."/>
            <person name="Tajeshwar N."/>
            <person name="Catarino B."/>
            <person name="Hetherington A.J."/>
            <person name="Saltykova A."/>
            <person name="Bonnot C."/>
            <person name="Breuninger H."/>
            <person name="Symeonidi A."/>
            <person name="Radhakrishnan G.V."/>
            <person name="Van Nieuwerburgh F."/>
            <person name="Deforce D."/>
            <person name="Chang C."/>
            <person name="Karol K.G."/>
            <person name="Hedrich R."/>
            <person name="Ulvskov P."/>
            <person name="Glockner G."/>
            <person name="Delwiche C.F."/>
            <person name="Petrasek J."/>
            <person name="Van de Peer Y."/>
            <person name="Friml J."/>
            <person name="Beilby M."/>
            <person name="Dolan L."/>
            <person name="Kohara Y."/>
            <person name="Sugano S."/>
            <person name="Fujiyama A."/>
            <person name="Delaux P.-M."/>
            <person name="Quint M."/>
            <person name="TheiBen G."/>
            <person name="Hagemann M."/>
            <person name="Harholt J."/>
            <person name="Dunand C."/>
            <person name="Zachgo S."/>
            <person name="Langdale J."/>
            <person name="Maumus F."/>
            <person name="Straeten D.V.D."/>
            <person name="Gould S.B."/>
            <person name="Rensing S.A."/>
        </authorList>
    </citation>
    <scope>NUCLEOTIDE SEQUENCE [LARGE SCALE GENOMIC DNA]</scope>
    <source>
        <strain evidence="2 3">S276</strain>
    </source>
</reference>